<reference evidence="8 9" key="1">
    <citation type="journal article" date="2010" name="Stand. Genomic Sci.">
        <title>Complete genome sequence of Nocardiopsis dassonvillei type strain (IMRU 509).</title>
        <authorList>
            <person name="Sun H."/>
            <person name="Lapidus A."/>
            <person name="Nolan M."/>
            <person name="Lucas S."/>
            <person name="Del Rio T.G."/>
            <person name="Tice H."/>
            <person name="Cheng J.F."/>
            <person name="Tapia R."/>
            <person name="Han C."/>
            <person name="Goodwin L."/>
            <person name="Pitluck S."/>
            <person name="Pagani I."/>
            <person name="Ivanova N."/>
            <person name="Mavromatis K."/>
            <person name="Mikhailova N."/>
            <person name="Pati A."/>
            <person name="Chen A."/>
            <person name="Palaniappan K."/>
            <person name="Land M."/>
            <person name="Hauser L."/>
            <person name="Chang Y.J."/>
            <person name="Jeffries C.D."/>
            <person name="Djao O.D."/>
            <person name="Rohde M."/>
            <person name="Sikorski J."/>
            <person name="Goker M."/>
            <person name="Woyke T."/>
            <person name="Bristow J."/>
            <person name="Eisen J.A."/>
            <person name="Markowitz V."/>
            <person name="Hugenholtz P."/>
            <person name="Kyrpides N.C."/>
            <person name="Klenk H.P."/>
        </authorList>
    </citation>
    <scope>NUCLEOTIDE SEQUENCE [LARGE SCALE GENOMIC DNA]</scope>
    <source>
        <strain evidence="9">ATCC 23218 / DSM 43111 / CIP 107115 / JCM 7437 / KCTC 9190 / NBRC 14626 / NCTC 10488 / NRRL B-5397 / IMRU 509</strain>
    </source>
</reference>
<dbReference type="InterPro" id="IPR013595">
    <property type="entry name" value="Pept_S33_TAP-like_C"/>
</dbReference>
<dbReference type="InterPro" id="IPR000073">
    <property type="entry name" value="AB_hydrolase_1"/>
</dbReference>
<evidence type="ECO:0000313" key="8">
    <source>
        <dbReference type="EMBL" id="ADH68390.1"/>
    </source>
</evidence>
<dbReference type="PANTHER" id="PTHR43248">
    <property type="entry name" value="2-SUCCINYL-6-HYDROXY-2,4-CYCLOHEXADIENE-1-CARBOXYLATE SYNTHASE"/>
    <property type="match status" value="1"/>
</dbReference>
<dbReference type="Gene3D" id="3.40.50.1820">
    <property type="entry name" value="alpha/beta hydrolase"/>
    <property type="match status" value="1"/>
</dbReference>
<dbReference type="Pfam" id="PF00561">
    <property type="entry name" value="Abhydrolase_1"/>
    <property type="match status" value="1"/>
</dbReference>
<dbReference type="GO" id="GO:0016787">
    <property type="term" value="F:hydrolase activity"/>
    <property type="evidence" value="ECO:0007669"/>
    <property type="project" value="UniProtKB-KW"/>
</dbReference>
<keyword evidence="9" id="KW-1185">Reference proteome</keyword>
<gene>
    <name evidence="8" type="ordered locus">Ndas_2980</name>
</gene>
<dbReference type="eggNOG" id="COG0596">
    <property type="taxonomic scope" value="Bacteria"/>
</dbReference>
<dbReference type="AlphaFoldDB" id="D7B105"/>
<protein>
    <submittedName>
        <fullName evidence="8">TAP domain protein</fullName>
    </submittedName>
</protein>
<evidence type="ECO:0000256" key="4">
    <source>
        <dbReference type="SAM" id="MobiDB-lite"/>
    </source>
</evidence>
<dbReference type="InterPro" id="IPR051601">
    <property type="entry name" value="Serine_prot/Carboxylest_S33"/>
</dbReference>
<evidence type="ECO:0000256" key="5">
    <source>
        <dbReference type="SAM" id="SignalP"/>
    </source>
</evidence>
<feature type="signal peptide" evidence="5">
    <location>
        <begin position="1"/>
        <end position="19"/>
    </location>
</feature>
<evidence type="ECO:0000259" key="6">
    <source>
        <dbReference type="Pfam" id="PF00561"/>
    </source>
</evidence>
<accession>D7B105</accession>
<keyword evidence="3" id="KW-0378">Hydrolase</keyword>
<evidence type="ECO:0000313" key="9">
    <source>
        <dbReference type="Proteomes" id="UP000002219"/>
    </source>
</evidence>
<dbReference type="Proteomes" id="UP000002219">
    <property type="component" value="Chromosome 1"/>
</dbReference>
<sequence length="557" mass="57613">MRCGVGAPGFGGLMAVVLAAACSPPADDPFLGQDVAWRPCHENGRTTEPSDHDTEPSERRATPTTRAIGPADRGSDTEWLESLECGTVTVPLDHDEPGGRTLDIALVRAPASGPPQERLGSLVVNPGGPGASGVRALDTPLFGDDVRAAFDLVSFDPRGVGDSGGFACGDRYALVEARQGVAGTDPGDLDAVELQPLEDAARRYAGACAQTVGEEFLTRLGTVHVARDLDIVRDALGEERLSFVGHSYGAHLGALYAHLYPDRVRAAVLDGAAAPGTSNARAAVEQVAALQGTWNAFVAHCARDAACPFAGADRAPGSGGAGTLSEADVRAAALLRGLDRVPAEAEGIPVDGRALTAMVVMELYREDGWDLLADLFTALAGDDAEGTALHLGRLHDRTFGAYARAGSDEAVPGTEHQDPGAVFTAVNCADRADPATVEAYRDAADEAADLAPLFGPDPVWDHLPCAYWPETGEAPAATAPDAPPIVVVGAVGDPATPYAWAEDLAERMESATLVTYDGAGHTVYGTGRSPCVDEAVDAYLLTGEVPEPGLTCPGTLD</sequence>
<dbReference type="STRING" id="446468.Ndas_2980"/>
<comment type="similarity">
    <text evidence="1">Belongs to the peptidase S33 family.</text>
</comment>
<feature type="domain" description="AB hydrolase-1" evidence="6">
    <location>
        <begin position="122"/>
        <end position="316"/>
    </location>
</feature>
<dbReference type="Pfam" id="PF08386">
    <property type="entry name" value="Abhydrolase_4"/>
    <property type="match status" value="1"/>
</dbReference>
<dbReference type="PANTHER" id="PTHR43248:SF29">
    <property type="entry name" value="TRIPEPTIDYL AMINOPEPTIDASE"/>
    <property type="match status" value="1"/>
</dbReference>
<feature type="region of interest" description="Disordered" evidence="4">
    <location>
        <begin position="40"/>
        <end position="75"/>
    </location>
</feature>
<evidence type="ECO:0000256" key="2">
    <source>
        <dbReference type="ARBA" id="ARBA00022729"/>
    </source>
</evidence>
<dbReference type="EMBL" id="CP002040">
    <property type="protein sequence ID" value="ADH68390.1"/>
    <property type="molecule type" value="Genomic_DNA"/>
</dbReference>
<dbReference type="KEGG" id="nda:Ndas_2980"/>
<dbReference type="SUPFAM" id="SSF53474">
    <property type="entry name" value="alpha/beta-Hydrolases"/>
    <property type="match status" value="1"/>
</dbReference>
<dbReference type="InterPro" id="IPR029058">
    <property type="entry name" value="AB_hydrolase_fold"/>
</dbReference>
<evidence type="ECO:0000256" key="1">
    <source>
        <dbReference type="ARBA" id="ARBA00010088"/>
    </source>
</evidence>
<proteinExistence type="inferred from homology"/>
<dbReference type="HOGENOM" id="CLU_013364_3_1_11"/>
<keyword evidence="2 5" id="KW-0732">Signal</keyword>
<name>D7B105_NOCDD</name>
<dbReference type="PROSITE" id="PS51257">
    <property type="entry name" value="PROKAR_LIPOPROTEIN"/>
    <property type="match status" value="1"/>
</dbReference>
<organism evidence="8 9">
    <name type="scientific">Nocardiopsis dassonvillei (strain ATCC 23218 / DSM 43111 / CIP 107115 / JCM 7437 / KCTC 9190 / NBRC 14626 / NCTC 10488 / NRRL B-5397 / IMRU 509)</name>
    <name type="common">Actinomadura dassonvillei</name>
    <dbReference type="NCBI Taxonomy" id="446468"/>
    <lineage>
        <taxon>Bacteria</taxon>
        <taxon>Bacillati</taxon>
        <taxon>Actinomycetota</taxon>
        <taxon>Actinomycetes</taxon>
        <taxon>Streptosporangiales</taxon>
        <taxon>Nocardiopsidaceae</taxon>
        <taxon>Nocardiopsis</taxon>
    </lineage>
</organism>
<feature type="chain" id="PRO_5038849649" evidence="5">
    <location>
        <begin position="20"/>
        <end position="557"/>
    </location>
</feature>
<feature type="compositionally biased region" description="Basic and acidic residues" evidence="4">
    <location>
        <begin position="40"/>
        <end position="61"/>
    </location>
</feature>
<feature type="domain" description="Peptidase S33 tripeptidyl aminopeptidase-like C-terminal" evidence="7">
    <location>
        <begin position="452"/>
        <end position="552"/>
    </location>
</feature>
<evidence type="ECO:0000259" key="7">
    <source>
        <dbReference type="Pfam" id="PF08386"/>
    </source>
</evidence>
<evidence type="ECO:0000256" key="3">
    <source>
        <dbReference type="ARBA" id="ARBA00022801"/>
    </source>
</evidence>